<dbReference type="AlphaFoldDB" id="A0A9P0D2A8"/>
<proteinExistence type="predicted"/>
<protein>
    <recommendedName>
        <fullName evidence="1">DUF4780 domain-containing protein</fullName>
    </recommendedName>
</protein>
<dbReference type="InterPro" id="IPR031961">
    <property type="entry name" value="DUF4780"/>
</dbReference>
<organism evidence="2 3">
    <name type="scientific">Psylliodes chrysocephalus</name>
    <dbReference type="NCBI Taxonomy" id="3402493"/>
    <lineage>
        <taxon>Eukaryota</taxon>
        <taxon>Metazoa</taxon>
        <taxon>Ecdysozoa</taxon>
        <taxon>Arthropoda</taxon>
        <taxon>Hexapoda</taxon>
        <taxon>Insecta</taxon>
        <taxon>Pterygota</taxon>
        <taxon>Neoptera</taxon>
        <taxon>Endopterygota</taxon>
        <taxon>Coleoptera</taxon>
        <taxon>Polyphaga</taxon>
        <taxon>Cucujiformia</taxon>
        <taxon>Chrysomeloidea</taxon>
        <taxon>Chrysomelidae</taxon>
        <taxon>Galerucinae</taxon>
        <taxon>Alticini</taxon>
        <taxon>Psylliodes</taxon>
    </lineage>
</organism>
<evidence type="ECO:0000313" key="3">
    <source>
        <dbReference type="Proteomes" id="UP001153636"/>
    </source>
</evidence>
<sequence>MYGISYKDAATSHLKVAIIDKTNPYGKITAEREILVKNTLMAELDKTVLYASCSKTKPPIFRFWTHSGEIMRVTCDDDLTLEWLKIKVPTLKIWKGATITIVRMDELPKLTKAALWIQREAQA</sequence>
<evidence type="ECO:0000259" key="1">
    <source>
        <dbReference type="Pfam" id="PF16012"/>
    </source>
</evidence>
<feature type="domain" description="DUF4780" evidence="1">
    <location>
        <begin position="10"/>
        <end position="121"/>
    </location>
</feature>
<keyword evidence="3" id="KW-1185">Reference proteome</keyword>
<name>A0A9P0D2A8_9CUCU</name>
<dbReference type="OrthoDB" id="6782034at2759"/>
<gene>
    <name evidence="2" type="ORF">PSYICH_LOCUS10962</name>
</gene>
<dbReference type="EMBL" id="OV651817">
    <property type="protein sequence ID" value="CAH1110708.1"/>
    <property type="molecule type" value="Genomic_DNA"/>
</dbReference>
<dbReference type="Pfam" id="PF16012">
    <property type="entry name" value="DUF4780"/>
    <property type="match status" value="1"/>
</dbReference>
<evidence type="ECO:0000313" key="2">
    <source>
        <dbReference type="EMBL" id="CAH1110708.1"/>
    </source>
</evidence>
<accession>A0A9P0D2A8</accession>
<reference evidence="2" key="1">
    <citation type="submission" date="2022-01" db="EMBL/GenBank/DDBJ databases">
        <authorList>
            <person name="King R."/>
        </authorList>
    </citation>
    <scope>NUCLEOTIDE SEQUENCE</scope>
</reference>
<dbReference type="Proteomes" id="UP001153636">
    <property type="component" value="Chromosome 5"/>
</dbReference>